<reference evidence="1" key="2">
    <citation type="submission" date="2020-09" db="EMBL/GenBank/DDBJ databases">
        <authorList>
            <person name="Sun Q."/>
            <person name="Ohkuma M."/>
        </authorList>
    </citation>
    <scope>NUCLEOTIDE SEQUENCE</scope>
    <source>
        <strain evidence="1">JCM 19596</strain>
    </source>
</reference>
<protein>
    <submittedName>
        <fullName evidence="1">Uncharacterized protein</fullName>
    </submittedName>
</protein>
<keyword evidence="2" id="KW-1185">Reference proteome</keyword>
<dbReference type="Proteomes" id="UP000607197">
    <property type="component" value="Unassembled WGS sequence"/>
</dbReference>
<evidence type="ECO:0000313" key="1">
    <source>
        <dbReference type="EMBL" id="GGL57659.1"/>
    </source>
</evidence>
<proteinExistence type="predicted"/>
<dbReference type="RefSeq" id="WP_188977487.1">
    <property type="nucleotide sequence ID" value="NZ_BMPG01000002.1"/>
</dbReference>
<organism evidence="1 2">
    <name type="scientific">Halocalculus aciditolerans</name>
    <dbReference type="NCBI Taxonomy" id="1383812"/>
    <lineage>
        <taxon>Archaea</taxon>
        <taxon>Methanobacteriati</taxon>
        <taxon>Methanobacteriota</taxon>
        <taxon>Stenosarchaea group</taxon>
        <taxon>Halobacteria</taxon>
        <taxon>Halobacteriales</taxon>
        <taxon>Halobacteriaceae</taxon>
        <taxon>Halocalculus</taxon>
    </lineage>
</organism>
<sequence length="85" mass="9644">MVEAFNDEELADILPDSWVISVNTSGHSIVSNPDFPAQIEAEKSESRWTVGLYVYDGDLEHMNLISNDYSRSFEPSNFDDVKRCV</sequence>
<evidence type="ECO:0000313" key="2">
    <source>
        <dbReference type="Proteomes" id="UP000607197"/>
    </source>
</evidence>
<name>A0A830F5X7_9EURY</name>
<accession>A0A830F5X7</accession>
<comment type="caution">
    <text evidence="1">The sequence shown here is derived from an EMBL/GenBank/DDBJ whole genome shotgun (WGS) entry which is preliminary data.</text>
</comment>
<dbReference type="AlphaFoldDB" id="A0A830F5X7"/>
<reference evidence="1" key="1">
    <citation type="journal article" date="2014" name="Int. J. Syst. Evol. Microbiol.">
        <title>Complete genome sequence of Corynebacterium casei LMG S-19264T (=DSM 44701T), isolated from a smear-ripened cheese.</title>
        <authorList>
            <consortium name="US DOE Joint Genome Institute (JGI-PGF)"/>
            <person name="Walter F."/>
            <person name="Albersmeier A."/>
            <person name="Kalinowski J."/>
            <person name="Ruckert C."/>
        </authorList>
    </citation>
    <scope>NUCLEOTIDE SEQUENCE</scope>
    <source>
        <strain evidence="1">JCM 19596</strain>
    </source>
</reference>
<gene>
    <name evidence="1" type="ORF">GCM10009039_14820</name>
</gene>
<dbReference type="EMBL" id="BMPG01000002">
    <property type="protein sequence ID" value="GGL57659.1"/>
    <property type="molecule type" value="Genomic_DNA"/>
</dbReference>